<evidence type="ECO:0000313" key="2">
    <source>
        <dbReference type="Proteomes" id="UP000253551"/>
    </source>
</evidence>
<sequence length="223" mass="26455">MIPKFLKRFAGKTNTHPEYDDDCLVDYEPIHEKRALSKEALAKQLEKCKQKINTIKRPYPMVENDEHYQLEYTEKGKIKRPVYYDPSKDTVYHIPVTIEAIRSIILKQHCHITKPEEIAWFEDGLKWLSMQQYQNNSSNQYRYFIEEEKHYSGWDEKKQMEIEDFERACEAYFGIPLGLCQDSWAAEFLLTQASRGKILRRVALKSSLKKVSFSLKKLWCCSI</sequence>
<keyword evidence="2" id="KW-1185">Reference proteome</keyword>
<accession>A0A367KE66</accession>
<name>A0A367KE66_RHIST</name>
<dbReference type="EMBL" id="PJQM01001839">
    <property type="protein sequence ID" value="RCI00467.1"/>
    <property type="molecule type" value="Genomic_DNA"/>
</dbReference>
<organism evidence="1 2">
    <name type="scientific">Rhizopus stolonifer</name>
    <name type="common">Rhizopus nigricans</name>
    <dbReference type="NCBI Taxonomy" id="4846"/>
    <lineage>
        <taxon>Eukaryota</taxon>
        <taxon>Fungi</taxon>
        <taxon>Fungi incertae sedis</taxon>
        <taxon>Mucoromycota</taxon>
        <taxon>Mucoromycotina</taxon>
        <taxon>Mucoromycetes</taxon>
        <taxon>Mucorales</taxon>
        <taxon>Mucorineae</taxon>
        <taxon>Rhizopodaceae</taxon>
        <taxon>Rhizopus</taxon>
    </lineage>
</organism>
<proteinExistence type="predicted"/>
<reference evidence="1 2" key="1">
    <citation type="journal article" date="2018" name="G3 (Bethesda)">
        <title>Phylogenetic and Phylogenomic Definition of Rhizopus Species.</title>
        <authorList>
            <person name="Gryganskyi A.P."/>
            <person name="Golan J."/>
            <person name="Dolatabadi S."/>
            <person name="Mondo S."/>
            <person name="Robb S."/>
            <person name="Idnurm A."/>
            <person name="Muszewska A."/>
            <person name="Steczkiewicz K."/>
            <person name="Masonjones S."/>
            <person name="Liao H.L."/>
            <person name="Gajdeczka M.T."/>
            <person name="Anike F."/>
            <person name="Vuek A."/>
            <person name="Anishchenko I.M."/>
            <person name="Voigt K."/>
            <person name="de Hoog G.S."/>
            <person name="Smith M.E."/>
            <person name="Heitman J."/>
            <person name="Vilgalys R."/>
            <person name="Stajich J.E."/>
        </authorList>
    </citation>
    <scope>NUCLEOTIDE SEQUENCE [LARGE SCALE GENOMIC DNA]</scope>
    <source>
        <strain evidence="1 2">LSU 92-RS-03</strain>
    </source>
</reference>
<dbReference type="OrthoDB" id="2234896at2759"/>
<evidence type="ECO:0000313" key="1">
    <source>
        <dbReference type="EMBL" id="RCI00467.1"/>
    </source>
</evidence>
<gene>
    <name evidence="1" type="ORF">CU098_011087</name>
</gene>
<dbReference type="Proteomes" id="UP000253551">
    <property type="component" value="Unassembled WGS sequence"/>
</dbReference>
<dbReference type="AlphaFoldDB" id="A0A367KE66"/>
<protein>
    <submittedName>
        <fullName evidence="1">Uncharacterized protein</fullName>
    </submittedName>
</protein>
<comment type="caution">
    <text evidence="1">The sequence shown here is derived from an EMBL/GenBank/DDBJ whole genome shotgun (WGS) entry which is preliminary data.</text>
</comment>